<name>A0A086JSI9_TOXGO</name>
<gene>
    <name evidence="2" type="ORF">TGFOU_360280</name>
</gene>
<comment type="caution">
    <text evidence="2">The sequence shown here is derived from an EMBL/GenBank/DDBJ whole genome shotgun (WGS) entry which is preliminary data.</text>
</comment>
<accession>A0A086JSI9</accession>
<protein>
    <submittedName>
        <fullName evidence="2">Uncharacterized protein</fullName>
    </submittedName>
</protein>
<feature type="compositionally biased region" description="Basic and acidic residues" evidence="1">
    <location>
        <begin position="9"/>
        <end position="27"/>
    </location>
</feature>
<evidence type="ECO:0000313" key="2">
    <source>
        <dbReference type="EMBL" id="KFG35107.1"/>
    </source>
</evidence>
<evidence type="ECO:0000256" key="1">
    <source>
        <dbReference type="SAM" id="MobiDB-lite"/>
    </source>
</evidence>
<feature type="region of interest" description="Disordered" evidence="1">
    <location>
        <begin position="1"/>
        <end position="85"/>
    </location>
</feature>
<dbReference type="EMBL" id="AEYH02002758">
    <property type="protein sequence ID" value="KFG35107.1"/>
    <property type="molecule type" value="Genomic_DNA"/>
</dbReference>
<feature type="compositionally biased region" description="Basic and acidic residues" evidence="1">
    <location>
        <begin position="63"/>
        <end position="85"/>
    </location>
</feature>
<feature type="compositionally biased region" description="Basic residues" evidence="1">
    <location>
        <begin position="49"/>
        <end position="62"/>
    </location>
</feature>
<organism evidence="2 3">
    <name type="scientific">Toxoplasma gondii FOU</name>
    <dbReference type="NCBI Taxonomy" id="943167"/>
    <lineage>
        <taxon>Eukaryota</taxon>
        <taxon>Sar</taxon>
        <taxon>Alveolata</taxon>
        <taxon>Apicomplexa</taxon>
        <taxon>Conoidasida</taxon>
        <taxon>Coccidia</taxon>
        <taxon>Eucoccidiorida</taxon>
        <taxon>Eimeriorina</taxon>
        <taxon>Sarcocystidae</taxon>
        <taxon>Toxoplasma</taxon>
    </lineage>
</organism>
<evidence type="ECO:0000313" key="3">
    <source>
        <dbReference type="Proteomes" id="UP000028838"/>
    </source>
</evidence>
<sequence length="108" mass="12937">MCRSTPPTEAEKKKSTKREERGHRELRNEEEETKEKRRSHFRLGECRFSGRRRVRAKRRKGPEKKTTESKCETWRRRPRSDDARTRRLERLQGWLVSASRATSRGATP</sequence>
<dbReference type="VEuPathDB" id="ToxoDB:TGFOU_360280"/>
<proteinExistence type="predicted"/>
<dbReference type="AlphaFoldDB" id="A0A086JSI9"/>
<dbReference type="Proteomes" id="UP000028838">
    <property type="component" value="Unassembled WGS sequence"/>
</dbReference>
<reference evidence="2 3" key="1">
    <citation type="submission" date="2014-07" db="EMBL/GenBank/DDBJ databases">
        <authorList>
            <person name="Sibley D."/>
            <person name="Venepally P."/>
            <person name="Karamycheva S."/>
            <person name="Hadjithomas M."/>
            <person name="Khan A."/>
            <person name="Brunk B."/>
            <person name="Roos D."/>
            <person name="Caler E."/>
            <person name="Lorenzi H."/>
        </authorList>
    </citation>
    <scope>NUCLEOTIDE SEQUENCE [LARGE SCALE GENOMIC DNA]</scope>
    <source>
        <strain evidence="2 3">FOU</strain>
    </source>
</reference>